<dbReference type="SUPFAM" id="SSF55418">
    <property type="entry name" value="eIF4e-like"/>
    <property type="match status" value="1"/>
</dbReference>
<dbReference type="GO" id="GO:0016281">
    <property type="term" value="C:eukaryotic translation initiation factor 4F complex"/>
    <property type="evidence" value="ECO:0007669"/>
    <property type="project" value="TreeGrafter"/>
</dbReference>
<dbReference type="PANTHER" id="PTHR11960">
    <property type="entry name" value="EUKARYOTIC TRANSLATION INITIATION FACTOR 4E RELATED"/>
    <property type="match status" value="1"/>
</dbReference>
<keyword evidence="8" id="KW-1185">Reference proteome</keyword>
<dbReference type="InterPro" id="IPR001040">
    <property type="entry name" value="TIF_eIF_4E"/>
</dbReference>
<evidence type="ECO:0000313" key="8">
    <source>
        <dbReference type="Proteomes" id="UP000694388"/>
    </source>
</evidence>
<name>A0A8C4NAB6_EPTBU</name>
<reference evidence="7" key="1">
    <citation type="submission" date="2025-08" db="UniProtKB">
        <authorList>
            <consortium name="Ensembl"/>
        </authorList>
    </citation>
    <scope>IDENTIFICATION</scope>
</reference>
<evidence type="ECO:0000256" key="6">
    <source>
        <dbReference type="RuleBase" id="RU004374"/>
    </source>
</evidence>
<dbReference type="Ensembl" id="ENSEBUT00000004358.1">
    <property type="protein sequence ID" value="ENSEBUP00000003951.1"/>
    <property type="gene ID" value="ENSEBUG00000002799.1"/>
</dbReference>
<accession>A0A8C4NAB6</accession>
<evidence type="ECO:0000256" key="1">
    <source>
        <dbReference type="ARBA" id="ARBA00009860"/>
    </source>
</evidence>
<dbReference type="Pfam" id="PF01652">
    <property type="entry name" value="IF4E"/>
    <property type="match status" value="1"/>
</dbReference>
<evidence type="ECO:0000313" key="7">
    <source>
        <dbReference type="Ensembl" id="ENSEBUP00000003951.1"/>
    </source>
</evidence>
<dbReference type="AlphaFoldDB" id="A0A8C4NAB6"/>
<dbReference type="GO" id="GO:0003743">
    <property type="term" value="F:translation initiation factor activity"/>
    <property type="evidence" value="ECO:0007669"/>
    <property type="project" value="UniProtKB-KW"/>
</dbReference>
<keyword evidence="5 6" id="KW-0648">Protein biosynthesis</keyword>
<keyword evidence="4 6" id="KW-0694">RNA-binding</keyword>
<keyword evidence="2 6" id="KW-0396">Initiation factor</keyword>
<evidence type="ECO:0000256" key="5">
    <source>
        <dbReference type="ARBA" id="ARBA00022917"/>
    </source>
</evidence>
<evidence type="ECO:0000256" key="4">
    <source>
        <dbReference type="ARBA" id="ARBA00022884"/>
    </source>
</evidence>
<dbReference type="InterPro" id="IPR023398">
    <property type="entry name" value="TIF_eIF4e-like"/>
</dbReference>
<dbReference type="Gene3D" id="3.30.760.10">
    <property type="entry name" value="RNA Cap, Translation Initiation Factor Eif4e"/>
    <property type="match status" value="1"/>
</dbReference>
<sequence>ILRCTVWDSCLVPESDVNETDETGQSSDSAWALWFFKNDKTKTWTANLRLIAKVDTVEDFWACHFNASDNSWNDGIEPMWEDERNKKGGRWLVTLGKTQRHSDLDRFWLETLLCLIGEAFDDYSDEVCGAVVNIRGKGDKIAVWTADCENKDGLFTIGRIYKERLGLPLKAHIGYESHSDTASKSGSTTKSLFTV</sequence>
<organism evidence="7 8">
    <name type="scientific">Eptatretus burgeri</name>
    <name type="common">Inshore hagfish</name>
    <dbReference type="NCBI Taxonomy" id="7764"/>
    <lineage>
        <taxon>Eukaryota</taxon>
        <taxon>Metazoa</taxon>
        <taxon>Chordata</taxon>
        <taxon>Craniata</taxon>
        <taxon>Vertebrata</taxon>
        <taxon>Cyclostomata</taxon>
        <taxon>Myxini</taxon>
        <taxon>Myxiniformes</taxon>
        <taxon>Myxinidae</taxon>
        <taxon>Eptatretinae</taxon>
        <taxon>Eptatretus</taxon>
    </lineage>
</organism>
<evidence type="ECO:0000256" key="2">
    <source>
        <dbReference type="ARBA" id="ARBA00022540"/>
    </source>
</evidence>
<comment type="similarity">
    <text evidence="1 6">Belongs to the eukaryotic initiation factor 4E family.</text>
</comment>
<proteinExistence type="inferred from homology"/>
<evidence type="ECO:0000256" key="3">
    <source>
        <dbReference type="ARBA" id="ARBA00022845"/>
    </source>
</evidence>
<dbReference type="Proteomes" id="UP000694388">
    <property type="component" value="Unplaced"/>
</dbReference>
<protein>
    <submittedName>
        <fullName evidence="7">Eukaryotic translation initiation factor 4eb</fullName>
    </submittedName>
</protein>
<dbReference type="PANTHER" id="PTHR11960:SF8">
    <property type="entry name" value="EUKARYOTIC TRANSLATION INITIATION FACTOR 4E1-RELATED"/>
    <property type="match status" value="1"/>
</dbReference>
<reference evidence="7" key="2">
    <citation type="submission" date="2025-09" db="UniProtKB">
        <authorList>
            <consortium name="Ensembl"/>
        </authorList>
    </citation>
    <scope>IDENTIFICATION</scope>
</reference>
<keyword evidence="3" id="KW-0810">Translation regulation</keyword>
<dbReference type="GeneTree" id="ENSGT00940000154194"/>
<dbReference type="GO" id="GO:0006417">
    <property type="term" value="P:regulation of translation"/>
    <property type="evidence" value="ECO:0007669"/>
    <property type="project" value="UniProtKB-KW"/>
</dbReference>
<dbReference type="OMA" id="VKPRICL"/>
<dbReference type="GO" id="GO:0000340">
    <property type="term" value="F:RNA 7-methylguanosine cap binding"/>
    <property type="evidence" value="ECO:0007669"/>
    <property type="project" value="TreeGrafter"/>
</dbReference>